<dbReference type="AlphaFoldDB" id="A0AAV7RC23"/>
<proteinExistence type="predicted"/>
<evidence type="ECO:0000313" key="3">
    <source>
        <dbReference type="Proteomes" id="UP001066276"/>
    </source>
</evidence>
<accession>A0AAV7RC23</accession>
<evidence type="ECO:0000256" key="1">
    <source>
        <dbReference type="SAM" id="MobiDB-lite"/>
    </source>
</evidence>
<reference evidence="2" key="1">
    <citation type="journal article" date="2022" name="bioRxiv">
        <title>Sequencing and chromosome-scale assembly of the giantPleurodeles waltlgenome.</title>
        <authorList>
            <person name="Brown T."/>
            <person name="Elewa A."/>
            <person name="Iarovenko S."/>
            <person name="Subramanian E."/>
            <person name="Araus A.J."/>
            <person name="Petzold A."/>
            <person name="Susuki M."/>
            <person name="Suzuki K.-i.T."/>
            <person name="Hayashi T."/>
            <person name="Toyoda A."/>
            <person name="Oliveira C."/>
            <person name="Osipova E."/>
            <person name="Leigh N.D."/>
            <person name="Simon A."/>
            <person name="Yun M.H."/>
        </authorList>
    </citation>
    <scope>NUCLEOTIDE SEQUENCE</scope>
    <source>
        <strain evidence="2">20211129_DDA</strain>
        <tissue evidence="2">Liver</tissue>
    </source>
</reference>
<dbReference type="Proteomes" id="UP001066276">
    <property type="component" value="Chromosome 5"/>
</dbReference>
<evidence type="ECO:0000313" key="2">
    <source>
        <dbReference type="EMBL" id="KAJ1149700.1"/>
    </source>
</evidence>
<name>A0AAV7RC23_PLEWA</name>
<organism evidence="2 3">
    <name type="scientific">Pleurodeles waltl</name>
    <name type="common">Iberian ribbed newt</name>
    <dbReference type="NCBI Taxonomy" id="8319"/>
    <lineage>
        <taxon>Eukaryota</taxon>
        <taxon>Metazoa</taxon>
        <taxon>Chordata</taxon>
        <taxon>Craniata</taxon>
        <taxon>Vertebrata</taxon>
        <taxon>Euteleostomi</taxon>
        <taxon>Amphibia</taxon>
        <taxon>Batrachia</taxon>
        <taxon>Caudata</taxon>
        <taxon>Salamandroidea</taxon>
        <taxon>Salamandridae</taxon>
        <taxon>Pleurodelinae</taxon>
        <taxon>Pleurodeles</taxon>
    </lineage>
</organism>
<keyword evidence="3" id="KW-1185">Reference proteome</keyword>
<comment type="caution">
    <text evidence="2">The sequence shown here is derived from an EMBL/GenBank/DDBJ whole genome shotgun (WGS) entry which is preliminary data.</text>
</comment>
<dbReference type="EMBL" id="JANPWB010000009">
    <property type="protein sequence ID" value="KAJ1149700.1"/>
    <property type="molecule type" value="Genomic_DNA"/>
</dbReference>
<protein>
    <submittedName>
        <fullName evidence="2">Uncharacterized protein</fullName>
    </submittedName>
</protein>
<sequence>MHHRRSVCTTGPEAAAGDDHSDSTISAIVDNPDGGLRPSEPVYDPQTIVAAKGYGILPTEPFVPKRKARLTLSLLPLFRVR</sequence>
<gene>
    <name evidence="2" type="ORF">NDU88_002505</name>
</gene>
<feature type="region of interest" description="Disordered" evidence="1">
    <location>
        <begin position="1"/>
        <end position="42"/>
    </location>
</feature>